<name>A0A2M4CF79_9DIPT</name>
<dbReference type="EMBL" id="GGFJ01014832">
    <property type="protein sequence ID" value="MBW63973.1"/>
    <property type="molecule type" value="Transcribed_RNA"/>
</dbReference>
<accession>A0A2M4CF79</accession>
<sequence>MLQLLLTASRPHIRIVANKRLVLCVLMISRAISEVSRQRTVPTVSPIQSKSYEKDPSSLPRAIRFLS</sequence>
<protein>
    <submittedName>
        <fullName evidence="1">Putative secreted protein</fullName>
    </submittedName>
</protein>
<evidence type="ECO:0000313" key="1">
    <source>
        <dbReference type="EMBL" id="MBW63973.1"/>
    </source>
</evidence>
<organism evidence="1">
    <name type="scientific">Anopheles marajoara</name>
    <dbReference type="NCBI Taxonomy" id="58244"/>
    <lineage>
        <taxon>Eukaryota</taxon>
        <taxon>Metazoa</taxon>
        <taxon>Ecdysozoa</taxon>
        <taxon>Arthropoda</taxon>
        <taxon>Hexapoda</taxon>
        <taxon>Insecta</taxon>
        <taxon>Pterygota</taxon>
        <taxon>Neoptera</taxon>
        <taxon>Endopterygota</taxon>
        <taxon>Diptera</taxon>
        <taxon>Nematocera</taxon>
        <taxon>Culicoidea</taxon>
        <taxon>Culicidae</taxon>
        <taxon>Anophelinae</taxon>
        <taxon>Anopheles</taxon>
    </lineage>
</organism>
<reference evidence="1" key="1">
    <citation type="submission" date="2018-01" db="EMBL/GenBank/DDBJ databases">
        <title>An insight into the sialome of Amazonian anophelines.</title>
        <authorList>
            <person name="Ribeiro J.M."/>
            <person name="Scarpassa V."/>
            <person name="Calvo E."/>
        </authorList>
    </citation>
    <scope>NUCLEOTIDE SEQUENCE</scope>
    <source>
        <tissue evidence="1">Salivary glands</tissue>
    </source>
</reference>
<proteinExistence type="predicted"/>
<dbReference type="AlphaFoldDB" id="A0A2M4CF79"/>